<feature type="transmembrane region" description="Helical" evidence="6">
    <location>
        <begin position="109"/>
        <end position="132"/>
    </location>
</feature>
<evidence type="ECO:0000256" key="3">
    <source>
        <dbReference type="ARBA" id="ARBA00022692"/>
    </source>
</evidence>
<feature type="transmembrane region" description="Helical" evidence="6">
    <location>
        <begin position="231"/>
        <end position="258"/>
    </location>
</feature>
<keyword evidence="3 6" id="KW-0812">Transmembrane</keyword>
<name>A0A1E8B8G8_BACMY</name>
<evidence type="ECO:0000256" key="4">
    <source>
        <dbReference type="ARBA" id="ARBA00022989"/>
    </source>
</evidence>
<feature type="transmembrane region" description="Helical" evidence="6">
    <location>
        <begin position="291"/>
        <end position="312"/>
    </location>
</feature>
<dbReference type="Pfam" id="PF02687">
    <property type="entry name" value="FtsX"/>
    <property type="match status" value="1"/>
</dbReference>
<sequence>MTFQRFAFNNIIRSKRTYAAHFLSSSFSVMVFFTYSLLLFHPDLQGELVSTSKTMSLLGTMGMQISQYLIFVFSFFFLLYSGSSFLKTRKKEFGILIMHGMSPAQLNKLIFLENMLIGIGSIMFGILIGLIFAKLNLLASENILAIDKGLPFYVPIKAVLMTTGAFLILFLVISLFTSKMVKGNKLIDLMKSEEKPKPEPKASKGLACLSIFFIGLGYGCVFYFVLERNFIMPYLLGGVVFVVIGTYFLFSQLSVYVIRVLKKKDTLFFNKTNLLTISELAYRMKDNATMFFMLAIVSAVAFTGIGTCLAMGNKGLTEMTNPFAFTYTSLGENLQEEEHITEIKKQLTRSNFSYQVAVTNPKFTENNLVLIKVSEYNNFAKIFGYEMEKIDNDQEVIIVPSIVSQKEKYARGKDIPERIDVVQENMEMSLRVKKAVPYIVLPNAIGAIIVVSDSLYDKIPNRKTEDDSYVMKSQYGFVVENWEKSRAVTKKLEATMGNNNLVEAHHYFEALYSEWISSKQKNGILLIVSVLVGIVFFTFAASLLYFRLYADLEREQQQYEMIAKVGLSKRELKKIVTRQLMLMFFLPLIIAIIHSGVAFIALQQLIDFSVFKMSILIILAFMSIQSVYFFTVRWRYLQRLYKKIM</sequence>
<feature type="transmembrane region" description="Helical" evidence="6">
    <location>
        <begin position="580"/>
        <end position="602"/>
    </location>
</feature>
<dbReference type="PATRIC" id="fig|86662.25.peg.2428"/>
<dbReference type="PANTHER" id="PTHR46795">
    <property type="entry name" value="ABC TRANSPORTER PERMEASE-RELATED-RELATED"/>
    <property type="match status" value="1"/>
</dbReference>
<feature type="transmembrane region" description="Helical" evidence="6">
    <location>
        <begin position="205"/>
        <end position="225"/>
    </location>
</feature>
<evidence type="ECO:0000313" key="9">
    <source>
        <dbReference type="Proteomes" id="UP000175706"/>
    </source>
</evidence>
<feature type="domain" description="ABC3 transporter permease C-terminal" evidence="7">
    <location>
        <begin position="69"/>
        <end position="181"/>
    </location>
</feature>
<evidence type="ECO:0000256" key="2">
    <source>
        <dbReference type="ARBA" id="ARBA00022475"/>
    </source>
</evidence>
<organism evidence="8 9">
    <name type="scientific">Bacillus mycoides</name>
    <dbReference type="NCBI Taxonomy" id="1405"/>
    <lineage>
        <taxon>Bacteria</taxon>
        <taxon>Bacillati</taxon>
        <taxon>Bacillota</taxon>
        <taxon>Bacilli</taxon>
        <taxon>Bacillales</taxon>
        <taxon>Bacillaceae</taxon>
        <taxon>Bacillus</taxon>
        <taxon>Bacillus cereus group</taxon>
    </lineage>
</organism>
<feature type="transmembrane region" description="Helical" evidence="6">
    <location>
        <begin position="152"/>
        <end position="176"/>
    </location>
</feature>
<evidence type="ECO:0000256" key="1">
    <source>
        <dbReference type="ARBA" id="ARBA00004651"/>
    </source>
</evidence>
<reference evidence="8 9" key="1">
    <citation type="submission" date="2016-05" db="EMBL/GenBank/DDBJ databases">
        <title>Bacillus thuringiensis and Bacillus weihenstephanensis as novel biocontrol agents of wilt causing Verticillium species.</title>
        <authorList>
            <person name="Hollensteiner J."/>
            <person name="Wemheuer F."/>
            <person name="Harting R."/>
            <person name="Kolarzyk A."/>
            <person name="Diaz-Valerio S."/>
            <person name="Poehlein A."/>
            <person name="Brzuszkiewicz E."/>
            <person name="Nesemann K."/>
            <person name="Braus-Stromeyer S."/>
            <person name="Braus G."/>
            <person name="Daniel R."/>
            <person name="Liesegang H."/>
        </authorList>
    </citation>
    <scope>NUCLEOTIDE SEQUENCE [LARGE SCALE GENOMIC DNA]</scope>
    <source>
        <strain evidence="8 9">GOE8</strain>
    </source>
</reference>
<dbReference type="InterPro" id="IPR027022">
    <property type="entry name" value="ABC_permease_BceB-typ"/>
</dbReference>
<feature type="transmembrane region" description="Helical" evidence="6">
    <location>
        <begin position="523"/>
        <end position="546"/>
    </location>
</feature>
<keyword evidence="6" id="KW-0813">Transport</keyword>
<dbReference type="AlphaFoldDB" id="A0A1E8B8G8"/>
<dbReference type="Proteomes" id="UP000175706">
    <property type="component" value="Unassembled WGS sequence"/>
</dbReference>
<keyword evidence="2 6" id="KW-1003">Cell membrane</keyword>
<feature type="transmembrane region" description="Helical" evidence="6">
    <location>
        <begin position="20"/>
        <end position="40"/>
    </location>
</feature>
<dbReference type="RefSeq" id="WP_070142752.1">
    <property type="nucleotide sequence ID" value="NZ_LXLT01000026.1"/>
</dbReference>
<feature type="transmembrane region" description="Helical" evidence="6">
    <location>
        <begin position="65"/>
        <end position="88"/>
    </location>
</feature>
<keyword evidence="4 6" id="KW-1133">Transmembrane helix</keyword>
<feature type="transmembrane region" description="Helical" evidence="6">
    <location>
        <begin position="614"/>
        <end position="636"/>
    </location>
</feature>
<accession>A0A1E8B8G8</accession>
<dbReference type="GO" id="GO:0005886">
    <property type="term" value="C:plasma membrane"/>
    <property type="evidence" value="ECO:0007669"/>
    <property type="project" value="UniProtKB-SubCell"/>
</dbReference>
<evidence type="ECO:0000256" key="6">
    <source>
        <dbReference type="PIRNR" id="PIRNR018968"/>
    </source>
</evidence>
<comment type="subcellular location">
    <subcellularLocation>
        <location evidence="1 6">Cell membrane</location>
        <topology evidence="1 6">Multi-pass membrane protein</topology>
    </subcellularLocation>
</comment>
<evidence type="ECO:0000256" key="5">
    <source>
        <dbReference type="ARBA" id="ARBA00023136"/>
    </source>
</evidence>
<evidence type="ECO:0000313" key="8">
    <source>
        <dbReference type="EMBL" id="OFD79988.1"/>
    </source>
</evidence>
<dbReference type="InterPro" id="IPR052536">
    <property type="entry name" value="ABC-4_Integral_Memb_Prot"/>
</dbReference>
<dbReference type="PANTHER" id="PTHR46795:SF2">
    <property type="entry name" value="ABC TRANSPORTER, PERMEASE PROTEIN"/>
    <property type="match status" value="1"/>
</dbReference>
<dbReference type="InterPro" id="IPR003838">
    <property type="entry name" value="ABC3_permease_C"/>
</dbReference>
<proteinExistence type="inferred from homology"/>
<dbReference type="PIRSF" id="PIRSF018968">
    <property type="entry name" value="ABC_permease_BceB"/>
    <property type="match status" value="1"/>
</dbReference>
<gene>
    <name evidence="8" type="ORF">BWGOE8_24110</name>
</gene>
<comment type="similarity">
    <text evidence="6">Belongs to the ABC-4 integral membrane protein family.</text>
</comment>
<keyword evidence="5 6" id="KW-0472">Membrane</keyword>
<comment type="caution">
    <text evidence="8">The sequence shown here is derived from an EMBL/GenBank/DDBJ whole genome shotgun (WGS) entry which is preliminary data.</text>
</comment>
<protein>
    <submittedName>
        <fullName evidence="8">ABC transporter permease</fullName>
    </submittedName>
</protein>
<evidence type="ECO:0000259" key="7">
    <source>
        <dbReference type="Pfam" id="PF02687"/>
    </source>
</evidence>
<dbReference type="EMBL" id="LXLT01000026">
    <property type="protein sequence ID" value="OFD79988.1"/>
    <property type="molecule type" value="Genomic_DNA"/>
</dbReference>
<dbReference type="GO" id="GO:0055085">
    <property type="term" value="P:transmembrane transport"/>
    <property type="evidence" value="ECO:0007669"/>
    <property type="project" value="UniProtKB-UniRule"/>
</dbReference>